<dbReference type="GO" id="GO:0009836">
    <property type="term" value="P:fruit ripening, climacteric"/>
    <property type="evidence" value="ECO:0007669"/>
    <property type="project" value="UniProtKB-ARBA"/>
</dbReference>
<reference evidence="3 4" key="1">
    <citation type="journal article" date="2020" name="bioRxiv">
        <title>Sequence and annotation of 42 cannabis genomes reveals extensive copy number variation in cannabinoid synthesis and pathogen resistance genes.</title>
        <authorList>
            <person name="Mckernan K.J."/>
            <person name="Helbert Y."/>
            <person name="Kane L.T."/>
            <person name="Ebling H."/>
            <person name="Zhang L."/>
            <person name="Liu B."/>
            <person name="Eaton Z."/>
            <person name="Mclaughlin S."/>
            <person name="Kingan S."/>
            <person name="Baybayan P."/>
            <person name="Concepcion G."/>
            <person name="Jordan M."/>
            <person name="Riva A."/>
            <person name="Barbazuk W."/>
            <person name="Harkins T."/>
        </authorList>
    </citation>
    <scope>NUCLEOTIDE SEQUENCE [LARGE SCALE GENOMIC DNA]</scope>
    <source>
        <strain evidence="4">cv. Jamaican Lion 4</strain>
        <tissue evidence="3">Leaf</tissue>
    </source>
</reference>
<proteinExistence type="inferred from homology"/>
<evidence type="ECO:0000256" key="2">
    <source>
        <dbReference type="ARBA" id="ARBA00022679"/>
    </source>
</evidence>
<name>A0A7J6G839_CANSA</name>
<comment type="similarity">
    <text evidence="1">Belongs to the plant acyltransferase family.</text>
</comment>
<accession>A0A7J6G839</accession>
<dbReference type="PANTHER" id="PTHR31147">
    <property type="entry name" value="ACYL TRANSFERASE 4"/>
    <property type="match status" value="1"/>
</dbReference>
<evidence type="ECO:0000313" key="4">
    <source>
        <dbReference type="Proteomes" id="UP000583929"/>
    </source>
</evidence>
<protein>
    <recommendedName>
        <fullName evidence="5">Benzyl alcohol O-benzoyltransferase</fullName>
    </recommendedName>
</protein>
<comment type="caution">
    <text evidence="3">The sequence shown here is derived from an EMBL/GenBank/DDBJ whole genome shotgun (WGS) entry which is preliminary data.</text>
</comment>
<keyword evidence="4" id="KW-1185">Reference proteome</keyword>
<keyword evidence="2" id="KW-0808">Transferase</keyword>
<organism evidence="3 4">
    <name type="scientific">Cannabis sativa</name>
    <name type="common">Hemp</name>
    <name type="synonym">Marijuana</name>
    <dbReference type="NCBI Taxonomy" id="3483"/>
    <lineage>
        <taxon>Eukaryota</taxon>
        <taxon>Viridiplantae</taxon>
        <taxon>Streptophyta</taxon>
        <taxon>Embryophyta</taxon>
        <taxon>Tracheophyta</taxon>
        <taxon>Spermatophyta</taxon>
        <taxon>Magnoliopsida</taxon>
        <taxon>eudicotyledons</taxon>
        <taxon>Gunneridae</taxon>
        <taxon>Pentapetalae</taxon>
        <taxon>rosids</taxon>
        <taxon>fabids</taxon>
        <taxon>Rosales</taxon>
        <taxon>Cannabaceae</taxon>
        <taxon>Cannabis</taxon>
    </lineage>
</organism>
<dbReference type="InterPro" id="IPR023213">
    <property type="entry name" value="CAT-like_dom_sf"/>
</dbReference>
<evidence type="ECO:0000313" key="3">
    <source>
        <dbReference type="EMBL" id="KAF4378320.1"/>
    </source>
</evidence>
<dbReference type="Proteomes" id="UP000583929">
    <property type="component" value="Unassembled WGS sequence"/>
</dbReference>
<dbReference type="Pfam" id="PF02458">
    <property type="entry name" value="Transferase"/>
    <property type="match status" value="2"/>
</dbReference>
<dbReference type="Gene3D" id="3.30.559.10">
    <property type="entry name" value="Chloramphenicol acetyltransferase-like domain"/>
    <property type="match status" value="4"/>
</dbReference>
<dbReference type="PANTHER" id="PTHR31147:SF66">
    <property type="entry name" value="OS05G0315700 PROTEIN"/>
    <property type="match status" value="1"/>
</dbReference>
<dbReference type="InterPro" id="IPR050898">
    <property type="entry name" value="Plant_acyltransferase"/>
</dbReference>
<sequence length="885" mass="96823">MALVFKVRRSEPQLVAPAKPTPKEIKLLSDIDDQEALRFHVSVIQFYKYDPSMKGIDPAKVIKQALAKTLVFYYPFAGRLRELPGTQRKLAVDCTAEGVLFIEADADVTLKDFGDALQPPFPCLEDLIFDVPGSSGLLNSPLILIQVTRLACGGFIFALRLNHTMSDGAGLVQFMTALGEIARGADSPSILPVWQRELLNARNPPRVTCEHREYDQVPDTKGTIISLDDMSHRSFFFGPTELAALRKLVPPQFHKPSTFELLSACLWKCRTAALKMEAEEEVRIICIVNGRSKFNPPLPQGYYGNGIVFPVAVTTAGKLCENPIGYALELVKRAKDSVTKEYMRSVADLLVSKGRPHFSVVRSYLVSDLTHAGFGDVDVGWGKAVFGGTANGTAGAMPGVVSDLIPFKNMARGEQGIVVPLLLPTQAMDIFITELDSLSEPQLVAPAKPTPKEIKLLSDIDDQEALRFHIPVIQFYKYDPSMKGIDPAKVITQALAKTLVFYYPFAGRLRELPGTQRKLAVDCTAEGVLFIEADADVTLKDFGDALQPPFPCLEDLIFDVPGSSGLLNSPLILIQVTRLACGGFIFALRLNHTMSDGAGLVQFMTALGEIARGADSPSILPVWQRELLNARNPPRVTCEHREYDQVPDTKGTIISLDDMSHRSFFFGPTELAALRKLVPPQFHKISTFELLSACLWKCRTVALKMEAEEEVRIICIVNGRSKFNPPLPQGYYGNGIVFPVAVTTAGKLCENPIGYALELVKRAKDSVTEEYMRSVADLMVSKGRPHFSVVRSYLVSDLTHAGFGDVDVGWGKAVFGGTANGAAGAIPGVASVLIPFKNMARGEQGIVVPLLLPTQAMDIFITELDSLLKPKAPLIKTTHRIPSSL</sequence>
<dbReference type="AlphaFoldDB" id="A0A7J6G839"/>
<dbReference type="GO" id="GO:0016740">
    <property type="term" value="F:transferase activity"/>
    <property type="evidence" value="ECO:0007669"/>
    <property type="project" value="UniProtKB-KW"/>
</dbReference>
<evidence type="ECO:0008006" key="5">
    <source>
        <dbReference type="Google" id="ProtNLM"/>
    </source>
</evidence>
<dbReference type="EMBL" id="JAATIQ010000138">
    <property type="protein sequence ID" value="KAF4378320.1"/>
    <property type="molecule type" value="Genomic_DNA"/>
</dbReference>
<gene>
    <name evidence="3" type="ORF">G4B88_015891</name>
</gene>
<evidence type="ECO:0000256" key="1">
    <source>
        <dbReference type="ARBA" id="ARBA00009861"/>
    </source>
</evidence>